<feature type="domain" description="GGDEF" evidence="2">
    <location>
        <begin position="424"/>
        <end position="566"/>
    </location>
</feature>
<keyword evidence="4" id="KW-1185">Reference proteome</keyword>
<dbReference type="InterPro" id="IPR029787">
    <property type="entry name" value="Nucleotide_cyclase"/>
</dbReference>
<dbReference type="PANTHER" id="PTHR45138">
    <property type="entry name" value="REGULATORY COMPONENTS OF SENSORY TRANSDUCTION SYSTEM"/>
    <property type="match status" value="1"/>
</dbReference>
<dbReference type="Pfam" id="PF00990">
    <property type="entry name" value="GGDEF"/>
    <property type="match status" value="1"/>
</dbReference>
<proteinExistence type="predicted"/>
<feature type="transmembrane region" description="Helical" evidence="1">
    <location>
        <begin position="36"/>
        <end position="54"/>
    </location>
</feature>
<feature type="transmembrane region" description="Helical" evidence="1">
    <location>
        <begin position="105"/>
        <end position="126"/>
    </location>
</feature>
<feature type="transmembrane region" description="Helical" evidence="1">
    <location>
        <begin position="66"/>
        <end position="93"/>
    </location>
</feature>
<dbReference type="InterPro" id="IPR029016">
    <property type="entry name" value="GAF-like_dom_sf"/>
</dbReference>
<dbReference type="Proteomes" id="UP000254519">
    <property type="component" value="Unassembled WGS sequence"/>
</dbReference>
<dbReference type="GO" id="GO:0005886">
    <property type="term" value="C:plasma membrane"/>
    <property type="evidence" value="ECO:0007669"/>
    <property type="project" value="TreeGrafter"/>
</dbReference>
<dbReference type="GO" id="GO:0052621">
    <property type="term" value="F:diguanylate cyclase activity"/>
    <property type="evidence" value="ECO:0007669"/>
    <property type="project" value="TreeGrafter"/>
</dbReference>
<protein>
    <submittedName>
        <fullName evidence="3">Stalked cell differentiation-controlling protein</fullName>
    </submittedName>
</protein>
<gene>
    <name evidence="3" type="primary">pleD_2</name>
    <name evidence="3" type="ORF">NCTC4822_01831</name>
</gene>
<evidence type="ECO:0000256" key="1">
    <source>
        <dbReference type="SAM" id="Phobius"/>
    </source>
</evidence>
<dbReference type="GO" id="GO:0043709">
    <property type="term" value="P:cell adhesion involved in single-species biofilm formation"/>
    <property type="evidence" value="ECO:0007669"/>
    <property type="project" value="TreeGrafter"/>
</dbReference>
<feature type="transmembrane region" description="Helical" evidence="1">
    <location>
        <begin position="201"/>
        <end position="221"/>
    </location>
</feature>
<evidence type="ECO:0000313" key="3">
    <source>
        <dbReference type="EMBL" id="SUJ07877.1"/>
    </source>
</evidence>
<dbReference type="SMART" id="SM00267">
    <property type="entry name" value="GGDEF"/>
    <property type="match status" value="1"/>
</dbReference>
<name>A0A380BWP6_SPOPA</name>
<dbReference type="NCBIfam" id="TIGR00254">
    <property type="entry name" value="GGDEF"/>
    <property type="match status" value="1"/>
</dbReference>
<dbReference type="Gene3D" id="3.30.450.40">
    <property type="match status" value="1"/>
</dbReference>
<dbReference type="CDD" id="cd01949">
    <property type="entry name" value="GGDEF"/>
    <property type="match status" value="1"/>
</dbReference>
<sequence length="567" mass="64653">MLLNKYTVILFVSWLLIVPTSLTYMLLTHDSQVIEWPYLLLFAVFGVLTLVYPIKINGKSLNLVSWVTIPAFLIYGLLFELLLMQISILGTAFFKKEQSETADRFFLNSLLFFVLSILSAQAFYFVSGEIGSVDFWPIVLSVAVYQLVHRGLYIVVKIAYTYFKKGKLNEFTKDVLLENALVICIIPFALTIYFLIKIIGIGAFVLLGIPFFFMISIHRLYNNTERINHDLQLAVDIGQGLSNHLNEEKVINQFVEKVAKMFNAEFTYLFDHHDGWLELIRSYEHGAFMDIQMNQLSVGEGIAGMVLKDNRPAIFAKRKDWITSSSDYAPDEMQSVITIPISRNQEIVGVLFIASIKRDAFNEYQLKILDILCSYFTVSIEKVRNIEETVRKSERCGLTKLYNYAYLKERLDFEGMRTQQGNLHELAVVILDIDHFKKVNDSYGHQSGNDILSELAILLENHVPKNGIVGRYGGEEFIYVLPDMRKKEANRFAENLREVIASHRFQIASNLNDSAKSIEVNITVSIGVAALPNDTDDVKNLVRYADRALYLGAKRAGRNRVAVYGKS</sequence>
<keyword evidence="1" id="KW-0812">Transmembrane</keyword>
<dbReference type="Pfam" id="PF13185">
    <property type="entry name" value="GAF_2"/>
    <property type="match status" value="1"/>
</dbReference>
<dbReference type="SUPFAM" id="SSF55781">
    <property type="entry name" value="GAF domain-like"/>
    <property type="match status" value="1"/>
</dbReference>
<feature type="transmembrane region" description="Helical" evidence="1">
    <location>
        <begin position="6"/>
        <end position="27"/>
    </location>
</feature>
<keyword evidence="1" id="KW-1133">Transmembrane helix</keyword>
<dbReference type="InterPro" id="IPR003018">
    <property type="entry name" value="GAF"/>
</dbReference>
<dbReference type="AlphaFoldDB" id="A0A380BWP6"/>
<dbReference type="RefSeq" id="WP_134268487.1">
    <property type="nucleotide sequence ID" value="NZ_CP038012.1"/>
</dbReference>
<dbReference type="InterPro" id="IPR000160">
    <property type="entry name" value="GGDEF_dom"/>
</dbReference>
<organism evidence="3 4">
    <name type="scientific">Sporosarcina pasteurii</name>
    <name type="common">Bacillus pasteurii</name>
    <dbReference type="NCBI Taxonomy" id="1474"/>
    <lineage>
        <taxon>Bacteria</taxon>
        <taxon>Bacillati</taxon>
        <taxon>Bacillota</taxon>
        <taxon>Bacilli</taxon>
        <taxon>Bacillales</taxon>
        <taxon>Caryophanaceae</taxon>
        <taxon>Sporosarcina</taxon>
    </lineage>
</organism>
<dbReference type="PANTHER" id="PTHR45138:SF9">
    <property type="entry name" value="DIGUANYLATE CYCLASE DGCM-RELATED"/>
    <property type="match status" value="1"/>
</dbReference>
<dbReference type="GO" id="GO:1902201">
    <property type="term" value="P:negative regulation of bacterial-type flagellum-dependent cell motility"/>
    <property type="evidence" value="ECO:0007669"/>
    <property type="project" value="TreeGrafter"/>
</dbReference>
<evidence type="ECO:0000313" key="4">
    <source>
        <dbReference type="Proteomes" id="UP000254519"/>
    </source>
</evidence>
<feature type="transmembrane region" description="Helical" evidence="1">
    <location>
        <begin position="175"/>
        <end position="195"/>
    </location>
</feature>
<feature type="transmembrane region" description="Helical" evidence="1">
    <location>
        <begin position="138"/>
        <end position="163"/>
    </location>
</feature>
<dbReference type="InterPro" id="IPR043128">
    <property type="entry name" value="Rev_trsase/Diguanyl_cyclase"/>
</dbReference>
<accession>A0A380BWP6</accession>
<dbReference type="Gene3D" id="3.30.70.270">
    <property type="match status" value="1"/>
</dbReference>
<dbReference type="PROSITE" id="PS50887">
    <property type="entry name" value="GGDEF"/>
    <property type="match status" value="1"/>
</dbReference>
<dbReference type="SUPFAM" id="SSF55073">
    <property type="entry name" value="Nucleotide cyclase"/>
    <property type="match status" value="1"/>
</dbReference>
<dbReference type="InterPro" id="IPR050469">
    <property type="entry name" value="Diguanylate_Cyclase"/>
</dbReference>
<evidence type="ECO:0000259" key="2">
    <source>
        <dbReference type="PROSITE" id="PS50887"/>
    </source>
</evidence>
<keyword evidence="1" id="KW-0472">Membrane</keyword>
<reference evidence="3 4" key="1">
    <citation type="submission" date="2018-06" db="EMBL/GenBank/DDBJ databases">
        <authorList>
            <consortium name="Pathogen Informatics"/>
            <person name="Doyle S."/>
        </authorList>
    </citation>
    <scope>NUCLEOTIDE SEQUENCE [LARGE SCALE GENOMIC DNA]</scope>
    <source>
        <strain evidence="4">ATCC 11859 / DSM 33 / NCIB 8841 / NCTC 4822</strain>
    </source>
</reference>
<dbReference type="FunFam" id="3.30.70.270:FF:000001">
    <property type="entry name" value="Diguanylate cyclase domain protein"/>
    <property type="match status" value="1"/>
</dbReference>
<dbReference type="EMBL" id="UGYZ01000002">
    <property type="protein sequence ID" value="SUJ07877.1"/>
    <property type="molecule type" value="Genomic_DNA"/>
</dbReference>